<name>A0ABQ9YTR3_9CRUS</name>
<proteinExistence type="predicted"/>
<sequence length="180" mass="20067">MAWGNKKIPVAEDWEYAFSTEKNEKRKTTKQESAEKQQRVTFASTPAAVEFTVTGTATRHPQNRKKNIPTRRPCLFCKDKHPTNTCEVAIEKKLDQVRKKKRRWKSLGQNHQRTSNCDKCGTGHHTAICNQTARAETLTAKVAASPMLKAADEAPLSIEARLFGGVFVETASVIVEGLNG</sequence>
<reference evidence="1 2" key="1">
    <citation type="journal article" date="2023" name="Nucleic Acids Res.">
        <title>The hologenome of Daphnia magna reveals possible DNA methylation and microbiome-mediated evolution of the host genome.</title>
        <authorList>
            <person name="Chaturvedi A."/>
            <person name="Li X."/>
            <person name="Dhandapani V."/>
            <person name="Marshall H."/>
            <person name="Kissane S."/>
            <person name="Cuenca-Cambronero M."/>
            <person name="Asole G."/>
            <person name="Calvet F."/>
            <person name="Ruiz-Romero M."/>
            <person name="Marangio P."/>
            <person name="Guigo R."/>
            <person name="Rago D."/>
            <person name="Mirbahai L."/>
            <person name="Eastwood N."/>
            <person name="Colbourne J.K."/>
            <person name="Zhou J."/>
            <person name="Mallon E."/>
            <person name="Orsini L."/>
        </authorList>
    </citation>
    <scope>NUCLEOTIDE SEQUENCE [LARGE SCALE GENOMIC DNA]</scope>
    <source>
        <strain evidence="1">LRV0_1</strain>
    </source>
</reference>
<dbReference type="Proteomes" id="UP001234178">
    <property type="component" value="Unassembled WGS sequence"/>
</dbReference>
<evidence type="ECO:0000313" key="2">
    <source>
        <dbReference type="Proteomes" id="UP001234178"/>
    </source>
</evidence>
<organism evidence="1 2">
    <name type="scientific">Daphnia magna</name>
    <dbReference type="NCBI Taxonomy" id="35525"/>
    <lineage>
        <taxon>Eukaryota</taxon>
        <taxon>Metazoa</taxon>
        <taxon>Ecdysozoa</taxon>
        <taxon>Arthropoda</taxon>
        <taxon>Crustacea</taxon>
        <taxon>Branchiopoda</taxon>
        <taxon>Diplostraca</taxon>
        <taxon>Cladocera</taxon>
        <taxon>Anomopoda</taxon>
        <taxon>Daphniidae</taxon>
        <taxon>Daphnia</taxon>
    </lineage>
</organism>
<gene>
    <name evidence="1" type="ORF">OUZ56_005767</name>
</gene>
<evidence type="ECO:0000313" key="1">
    <source>
        <dbReference type="EMBL" id="KAK4004024.1"/>
    </source>
</evidence>
<protein>
    <submittedName>
        <fullName evidence="1">Uncharacterized protein</fullName>
    </submittedName>
</protein>
<comment type="caution">
    <text evidence="1">The sequence shown here is derived from an EMBL/GenBank/DDBJ whole genome shotgun (WGS) entry which is preliminary data.</text>
</comment>
<dbReference type="EMBL" id="JAOYFB010000001">
    <property type="protein sequence ID" value="KAK4004024.1"/>
    <property type="molecule type" value="Genomic_DNA"/>
</dbReference>
<keyword evidence="2" id="KW-1185">Reference proteome</keyword>
<accession>A0ABQ9YTR3</accession>